<keyword evidence="3" id="KW-0813">Transport</keyword>
<evidence type="ECO:0000313" key="11">
    <source>
        <dbReference type="Proteomes" id="UP000593802"/>
    </source>
</evidence>
<evidence type="ECO:0000256" key="2">
    <source>
        <dbReference type="ARBA" id="ARBA00005417"/>
    </source>
</evidence>
<dbReference type="CDD" id="cd03225">
    <property type="entry name" value="ABC_cobalt_CbiO_domain1"/>
    <property type="match status" value="1"/>
</dbReference>
<evidence type="ECO:0000256" key="3">
    <source>
        <dbReference type="ARBA" id="ARBA00022448"/>
    </source>
</evidence>
<evidence type="ECO:0000313" key="10">
    <source>
        <dbReference type="EMBL" id="BCJ86780.1"/>
    </source>
</evidence>
<dbReference type="KEGG" id="eff:skT53_17650"/>
<comment type="subcellular location">
    <subcellularLocation>
        <location evidence="1">Cell membrane</location>
        <topology evidence="1">Peripheral membrane protein</topology>
    </subcellularLocation>
</comment>
<evidence type="ECO:0000256" key="8">
    <source>
        <dbReference type="ARBA" id="ARBA00023136"/>
    </source>
</evidence>
<dbReference type="GO" id="GO:0005524">
    <property type="term" value="F:ATP binding"/>
    <property type="evidence" value="ECO:0007669"/>
    <property type="project" value="UniProtKB-KW"/>
</dbReference>
<dbReference type="PROSITE" id="PS00211">
    <property type="entry name" value="ABC_TRANSPORTER_1"/>
    <property type="match status" value="1"/>
</dbReference>
<keyword evidence="6 10" id="KW-0067">ATP-binding</keyword>
<keyword evidence="8" id="KW-0472">Membrane</keyword>
<dbReference type="PANTHER" id="PTHR43553">
    <property type="entry name" value="HEAVY METAL TRANSPORTER"/>
    <property type="match status" value="1"/>
</dbReference>
<dbReference type="GO" id="GO:0016887">
    <property type="term" value="F:ATP hydrolysis activity"/>
    <property type="evidence" value="ECO:0007669"/>
    <property type="project" value="InterPro"/>
</dbReference>
<evidence type="ECO:0000256" key="4">
    <source>
        <dbReference type="ARBA" id="ARBA00022475"/>
    </source>
</evidence>
<evidence type="ECO:0000259" key="9">
    <source>
        <dbReference type="PROSITE" id="PS50893"/>
    </source>
</evidence>
<dbReference type="SUPFAM" id="SSF52540">
    <property type="entry name" value="P-loop containing nucleoside triphosphate hydrolases"/>
    <property type="match status" value="1"/>
</dbReference>
<keyword evidence="5" id="KW-0547">Nucleotide-binding</keyword>
<dbReference type="InterPro" id="IPR050095">
    <property type="entry name" value="ECF_ABC_transporter_ATP-bd"/>
</dbReference>
<keyword evidence="7" id="KW-1278">Translocase</keyword>
<dbReference type="EMBL" id="AP023366">
    <property type="protein sequence ID" value="BCJ86780.1"/>
    <property type="molecule type" value="Genomic_DNA"/>
</dbReference>
<evidence type="ECO:0000256" key="6">
    <source>
        <dbReference type="ARBA" id="ARBA00022840"/>
    </source>
</evidence>
<dbReference type="FunFam" id="3.40.50.300:FF:000224">
    <property type="entry name" value="Energy-coupling factor transporter ATP-binding protein EcfA"/>
    <property type="match status" value="1"/>
</dbReference>
<feature type="domain" description="ABC transporter" evidence="9">
    <location>
        <begin position="2"/>
        <end position="238"/>
    </location>
</feature>
<evidence type="ECO:0000256" key="7">
    <source>
        <dbReference type="ARBA" id="ARBA00022967"/>
    </source>
</evidence>
<dbReference type="Gene3D" id="3.40.50.300">
    <property type="entry name" value="P-loop containing nucleotide triphosphate hydrolases"/>
    <property type="match status" value="1"/>
</dbReference>
<accession>A0A7I8DE44</accession>
<dbReference type="InterPro" id="IPR003439">
    <property type="entry name" value="ABC_transporter-like_ATP-bd"/>
</dbReference>
<evidence type="ECO:0000256" key="1">
    <source>
        <dbReference type="ARBA" id="ARBA00004202"/>
    </source>
</evidence>
<dbReference type="PANTHER" id="PTHR43553:SF24">
    <property type="entry name" value="ENERGY-COUPLING FACTOR TRANSPORTER ATP-BINDING PROTEIN ECFA1"/>
    <property type="match status" value="1"/>
</dbReference>
<evidence type="ECO:0000256" key="5">
    <source>
        <dbReference type="ARBA" id="ARBA00022741"/>
    </source>
</evidence>
<protein>
    <submittedName>
        <fullName evidence="10">Energy-coupling factor transporter ATP-binding protein EcfA</fullName>
    </submittedName>
</protein>
<dbReference type="GO" id="GO:0042626">
    <property type="term" value="F:ATPase-coupled transmembrane transporter activity"/>
    <property type="evidence" value="ECO:0007669"/>
    <property type="project" value="TreeGrafter"/>
</dbReference>
<keyword evidence="4" id="KW-1003">Cell membrane</keyword>
<organism evidence="10 11">
    <name type="scientific">Effusibacillus dendaii</name>
    <dbReference type="NCBI Taxonomy" id="2743772"/>
    <lineage>
        <taxon>Bacteria</taxon>
        <taxon>Bacillati</taxon>
        <taxon>Bacillota</taxon>
        <taxon>Bacilli</taxon>
        <taxon>Bacillales</taxon>
        <taxon>Alicyclobacillaceae</taxon>
        <taxon>Effusibacillus</taxon>
    </lineage>
</organism>
<dbReference type="RefSeq" id="WP_200760741.1">
    <property type="nucleotide sequence ID" value="NZ_AP023366.1"/>
</dbReference>
<reference evidence="10 11" key="1">
    <citation type="submission" date="2020-08" db="EMBL/GenBank/DDBJ databases">
        <title>Complete Genome Sequence of Effusibacillus dendaii Strain skT53, Isolated from Farmland soil.</title>
        <authorList>
            <person name="Konishi T."/>
            <person name="Kawasaki H."/>
        </authorList>
    </citation>
    <scope>NUCLEOTIDE SEQUENCE [LARGE SCALE GENOMIC DNA]</scope>
    <source>
        <strain evidence="11">skT53</strain>
    </source>
</reference>
<gene>
    <name evidence="10" type="primary">ecfA</name>
    <name evidence="10" type="ORF">skT53_17650</name>
</gene>
<dbReference type="GO" id="GO:0043190">
    <property type="term" value="C:ATP-binding cassette (ABC) transporter complex"/>
    <property type="evidence" value="ECO:0007669"/>
    <property type="project" value="TreeGrafter"/>
</dbReference>
<dbReference type="InterPro" id="IPR017871">
    <property type="entry name" value="ABC_transporter-like_CS"/>
</dbReference>
<dbReference type="PROSITE" id="PS50893">
    <property type="entry name" value="ABC_TRANSPORTER_2"/>
    <property type="match status" value="1"/>
</dbReference>
<dbReference type="SMART" id="SM00382">
    <property type="entry name" value="AAA"/>
    <property type="match status" value="1"/>
</dbReference>
<dbReference type="Pfam" id="PF00005">
    <property type="entry name" value="ABC_tran"/>
    <property type="match status" value="1"/>
</dbReference>
<sequence length="274" mass="30279">MIQAERLSCFYRDGANLIKAVNGIDLTIQKGEWVVLTGPNGSGKSTLLRLINGLLVPSEGRLTVAGMDLTNASNREQVKLRVQVVFQNPDAQAIGTTPQEDVAFGLENRGIDRAQMEERIERALHQVGLREKRSASVSELSGGQKQRLAIASCLALEPDCLLFDEATSMLDPAGRRDIYLLARTLWRNGMTVIWATQRLDELLEADRAVVMDAGGIEYDGAPRHLFYDSDVPQRLGWELPPVVKIGCWLRERGIPLPSLPLREEEVAGLLCGLH</sequence>
<dbReference type="InterPro" id="IPR015856">
    <property type="entry name" value="ABC_transpr_CbiO/EcfA_su"/>
</dbReference>
<proteinExistence type="inferred from homology"/>
<dbReference type="InterPro" id="IPR027417">
    <property type="entry name" value="P-loop_NTPase"/>
</dbReference>
<dbReference type="InterPro" id="IPR003593">
    <property type="entry name" value="AAA+_ATPase"/>
</dbReference>
<dbReference type="Proteomes" id="UP000593802">
    <property type="component" value="Chromosome"/>
</dbReference>
<comment type="similarity">
    <text evidence="2">Belongs to the ABC transporter superfamily.</text>
</comment>
<name>A0A7I8DE44_9BACL</name>
<keyword evidence="11" id="KW-1185">Reference proteome</keyword>
<dbReference type="GO" id="GO:0015087">
    <property type="term" value="F:cobalt ion transmembrane transporter activity"/>
    <property type="evidence" value="ECO:0007669"/>
    <property type="project" value="UniProtKB-ARBA"/>
</dbReference>
<dbReference type="AlphaFoldDB" id="A0A7I8DE44"/>